<sequence length="134" mass="15935">MPLRRRRSHYQQFTEFERGRVVRLRESGFSILDIAERFGRDVSTERDFWQQRSREDTDSRRQGSGRPRGIAEREDHRVRRIAHLTTSATEIRAAVDTTVTQRTVSYRILQGQLRTRRPVAYIPLTANHCRLRIE</sequence>
<feature type="region of interest" description="Disordered" evidence="1">
    <location>
        <begin position="49"/>
        <end position="74"/>
    </location>
</feature>
<name>A0A4Y2GNJ8_ARAVE</name>
<gene>
    <name evidence="2" type="ORF">AVEN_207021_1</name>
</gene>
<organism evidence="2 3">
    <name type="scientific">Araneus ventricosus</name>
    <name type="common">Orbweaver spider</name>
    <name type="synonym">Epeira ventricosa</name>
    <dbReference type="NCBI Taxonomy" id="182803"/>
    <lineage>
        <taxon>Eukaryota</taxon>
        <taxon>Metazoa</taxon>
        <taxon>Ecdysozoa</taxon>
        <taxon>Arthropoda</taxon>
        <taxon>Chelicerata</taxon>
        <taxon>Arachnida</taxon>
        <taxon>Araneae</taxon>
        <taxon>Araneomorphae</taxon>
        <taxon>Entelegynae</taxon>
        <taxon>Araneoidea</taxon>
        <taxon>Araneidae</taxon>
        <taxon>Araneus</taxon>
    </lineage>
</organism>
<evidence type="ECO:0000313" key="2">
    <source>
        <dbReference type="EMBL" id="GBM55133.1"/>
    </source>
</evidence>
<evidence type="ECO:0000256" key="1">
    <source>
        <dbReference type="SAM" id="MobiDB-lite"/>
    </source>
</evidence>
<keyword evidence="3" id="KW-1185">Reference proteome</keyword>
<dbReference type="Proteomes" id="UP000499080">
    <property type="component" value="Unassembled WGS sequence"/>
</dbReference>
<proteinExistence type="predicted"/>
<accession>A0A4Y2GNJ8</accession>
<reference evidence="2 3" key="1">
    <citation type="journal article" date="2019" name="Sci. Rep.">
        <title>Orb-weaving spider Araneus ventricosus genome elucidates the spidroin gene catalogue.</title>
        <authorList>
            <person name="Kono N."/>
            <person name="Nakamura H."/>
            <person name="Ohtoshi R."/>
            <person name="Moran D.A.P."/>
            <person name="Shinohara A."/>
            <person name="Yoshida Y."/>
            <person name="Fujiwara M."/>
            <person name="Mori M."/>
            <person name="Tomita M."/>
            <person name="Arakawa K."/>
        </authorList>
    </citation>
    <scope>NUCLEOTIDE SEQUENCE [LARGE SCALE GENOMIC DNA]</scope>
</reference>
<dbReference type="EMBL" id="BGPR01001487">
    <property type="protein sequence ID" value="GBM55133.1"/>
    <property type="molecule type" value="Genomic_DNA"/>
</dbReference>
<dbReference type="OrthoDB" id="4843387at2759"/>
<dbReference type="AlphaFoldDB" id="A0A4Y2GNJ8"/>
<evidence type="ECO:0008006" key="4">
    <source>
        <dbReference type="Google" id="ProtNLM"/>
    </source>
</evidence>
<feature type="compositionally biased region" description="Basic and acidic residues" evidence="1">
    <location>
        <begin position="49"/>
        <end position="61"/>
    </location>
</feature>
<evidence type="ECO:0000313" key="3">
    <source>
        <dbReference type="Proteomes" id="UP000499080"/>
    </source>
</evidence>
<protein>
    <recommendedName>
        <fullName evidence="4">Transposase IS30-like HTH domain-containing protein</fullName>
    </recommendedName>
</protein>
<comment type="caution">
    <text evidence="2">The sequence shown here is derived from an EMBL/GenBank/DDBJ whole genome shotgun (WGS) entry which is preliminary data.</text>
</comment>